<dbReference type="EMBL" id="BMAO01021503">
    <property type="protein sequence ID" value="GFQ75030.1"/>
    <property type="molecule type" value="Genomic_DNA"/>
</dbReference>
<proteinExistence type="predicted"/>
<protein>
    <submittedName>
        <fullName evidence="1">Uncharacterized protein</fullName>
    </submittedName>
</protein>
<evidence type="ECO:0000313" key="2">
    <source>
        <dbReference type="Proteomes" id="UP000887116"/>
    </source>
</evidence>
<organism evidence="1 2">
    <name type="scientific">Trichonephila clavata</name>
    <name type="common">Joro spider</name>
    <name type="synonym">Nephila clavata</name>
    <dbReference type="NCBI Taxonomy" id="2740835"/>
    <lineage>
        <taxon>Eukaryota</taxon>
        <taxon>Metazoa</taxon>
        <taxon>Ecdysozoa</taxon>
        <taxon>Arthropoda</taxon>
        <taxon>Chelicerata</taxon>
        <taxon>Arachnida</taxon>
        <taxon>Araneae</taxon>
        <taxon>Araneomorphae</taxon>
        <taxon>Entelegynae</taxon>
        <taxon>Araneoidea</taxon>
        <taxon>Nephilidae</taxon>
        <taxon>Trichonephila</taxon>
    </lineage>
</organism>
<sequence>MYKRPLKTYLDPWIRLWMKNKDMAERETSRDCEKIFVNRTLERERHILTTFLTEVYVSLEEIEKLMLDEPTWKRPENVLDKIEMEREYLTRIINRERKNILSLLTDIQWSLDHLKNCLGESGTTTSEIVVLNERARER</sequence>
<dbReference type="AlphaFoldDB" id="A0A8X6ID09"/>
<name>A0A8X6ID09_TRICU</name>
<evidence type="ECO:0000313" key="1">
    <source>
        <dbReference type="EMBL" id="GFQ75030.1"/>
    </source>
</evidence>
<keyword evidence="2" id="KW-1185">Reference proteome</keyword>
<reference evidence="1" key="1">
    <citation type="submission" date="2020-07" db="EMBL/GenBank/DDBJ databases">
        <title>Multicomponent nature underlies the extraordinary mechanical properties of spider dragline silk.</title>
        <authorList>
            <person name="Kono N."/>
            <person name="Nakamura H."/>
            <person name="Mori M."/>
            <person name="Yoshida Y."/>
            <person name="Ohtoshi R."/>
            <person name="Malay A.D."/>
            <person name="Moran D.A.P."/>
            <person name="Tomita M."/>
            <person name="Numata K."/>
            <person name="Arakawa K."/>
        </authorList>
    </citation>
    <scope>NUCLEOTIDE SEQUENCE</scope>
</reference>
<gene>
    <name evidence="1" type="ORF">TNCT_518911</name>
</gene>
<dbReference type="Proteomes" id="UP000887116">
    <property type="component" value="Unassembled WGS sequence"/>
</dbReference>
<accession>A0A8X6ID09</accession>
<comment type="caution">
    <text evidence="1">The sequence shown here is derived from an EMBL/GenBank/DDBJ whole genome shotgun (WGS) entry which is preliminary data.</text>
</comment>